<dbReference type="InterPro" id="IPR011712">
    <property type="entry name" value="Sig_transdc_His_kin_sub3_dim/P"/>
</dbReference>
<dbReference type="InterPro" id="IPR036890">
    <property type="entry name" value="HATPase_C_sf"/>
</dbReference>
<keyword evidence="3" id="KW-0808">Transferase</keyword>
<dbReference type="Proteomes" id="UP001289615">
    <property type="component" value="Unassembled WGS sequence"/>
</dbReference>
<keyword evidence="5" id="KW-0902">Two-component regulatory system</keyword>
<keyword evidence="6" id="KW-0472">Membrane</keyword>
<evidence type="ECO:0000256" key="1">
    <source>
        <dbReference type="ARBA" id="ARBA00000085"/>
    </source>
</evidence>
<evidence type="ECO:0000256" key="3">
    <source>
        <dbReference type="ARBA" id="ARBA00022679"/>
    </source>
</evidence>
<dbReference type="KEGG" id="liu:OU989_08400"/>
<evidence type="ECO:0000313" key="8">
    <source>
        <dbReference type="EMBL" id="MEA0977596.1"/>
    </source>
</evidence>
<evidence type="ECO:0000313" key="10">
    <source>
        <dbReference type="Proteomes" id="UP001219585"/>
    </source>
</evidence>
<feature type="transmembrane region" description="Helical" evidence="6">
    <location>
        <begin position="40"/>
        <end position="58"/>
    </location>
</feature>
<dbReference type="CDD" id="cd16917">
    <property type="entry name" value="HATPase_UhpB-NarQ-NarX-like"/>
    <property type="match status" value="1"/>
</dbReference>
<dbReference type="EMBL" id="CP113527">
    <property type="protein sequence ID" value="WDV08487.1"/>
    <property type="molecule type" value="Genomic_DNA"/>
</dbReference>
<keyword evidence="11" id="KW-1185">Reference proteome</keyword>
<dbReference type="Proteomes" id="UP001219585">
    <property type="component" value="Chromosome"/>
</dbReference>
<feature type="transmembrane region" description="Helical" evidence="6">
    <location>
        <begin position="105"/>
        <end position="124"/>
    </location>
</feature>
<reference evidence="9" key="1">
    <citation type="submission" date="2022-11" db="EMBL/GenBank/DDBJ databases">
        <title>Lysinibacillus irui.</title>
        <authorList>
            <person name="Akintayo S.O."/>
        </authorList>
    </citation>
    <scope>NUCLEOTIDE SEQUENCE</scope>
    <source>
        <strain evidence="9">IRB4-01</strain>
    </source>
</reference>
<reference evidence="8 11" key="2">
    <citation type="submission" date="2023-12" db="EMBL/GenBank/DDBJ databases">
        <title>Genome comparison identifies genes involved in endophytic behavior of Lysinibacillus irui and provides insights into its role as a plant-growth promoting bacterium.</title>
        <authorList>
            <person name="Hilario S."/>
            <person name="Matos I."/>
            <person name="Goncalves M.F.M."/>
            <person name="Pardo C.A."/>
            <person name="Santos M.J."/>
        </authorList>
    </citation>
    <scope>NUCLEOTIDE SEQUENCE [LARGE SCALE GENOMIC DNA]</scope>
    <source>
        <strain evidence="8 11">B3</strain>
    </source>
</reference>
<dbReference type="Pfam" id="PF02518">
    <property type="entry name" value="HATPase_c"/>
    <property type="match status" value="1"/>
</dbReference>
<comment type="catalytic activity">
    <reaction evidence="1">
        <text>ATP + protein L-histidine = ADP + protein N-phospho-L-histidine.</text>
        <dbReference type="EC" id="2.7.13.3"/>
    </reaction>
</comment>
<dbReference type="SUPFAM" id="SSF55874">
    <property type="entry name" value="ATPase domain of HSP90 chaperone/DNA topoisomerase II/histidine kinase"/>
    <property type="match status" value="1"/>
</dbReference>
<keyword evidence="6" id="KW-0812">Transmembrane</keyword>
<evidence type="ECO:0000313" key="9">
    <source>
        <dbReference type="EMBL" id="WDV08487.1"/>
    </source>
</evidence>
<dbReference type="PANTHER" id="PTHR24421:SF63">
    <property type="entry name" value="SENSOR HISTIDINE KINASE DESK"/>
    <property type="match status" value="1"/>
</dbReference>
<evidence type="ECO:0000313" key="11">
    <source>
        <dbReference type="Proteomes" id="UP001289615"/>
    </source>
</evidence>
<dbReference type="PANTHER" id="PTHR24421">
    <property type="entry name" value="NITRATE/NITRITE SENSOR PROTEIN NARX-RELATED"/>
    <property type="match status" value="1"/>
</dbReference>
<proteinExistence type="predicted"/>
<evidence type="ECO:0000256" key="4">
    <source>
        <dbReference type="ARBA" id="ARBA00022777"/>
    </source>
</evidence>
<dbReference type="Gene3D" id="1.20.5.1930">
    <property type="match status" value="1"/>
</dbReference>
<organism evidence="9 10">
    <name type="scientific">Lysinibacillus irui</name>
    <dbReference type="NCBI Taxonomy" id="2998077"/>
    <lineage>
        <taxon>Bacteria</taxon>
        <taxon>Bacillati</taxon>
        <taxon>Bacillota</taxon>
        <taxon>Bacilli</taxon>
        <taxon>Bacillales</taxon>
        <taxon>Bacillaceae</taxon>
        <taxon>Lysinibacillus</taxon>
    </lineage>
</organism>
<protein>
    <recommendedName>
        <fullName evidence="2">histidine kinase</fullName>
        <ecNumber evidence="2">2.7.13.3</ecNumber>
    </recommendedName>
</protein>
<dbReference type="GO" id="GO:0016020">
    <property type="term" value="C:membrane"/>
    <property type="evidence" value="ECO:0007669"/>
    <property type="project" value="InterPro"/>
</dbReference>
<accession>A0AAJ5UX20</accession>
<name>A0AAJ5UX20_9BACI</name>
<dbReference type="SMART" id="SM00387">
    <property type="entry name" value="HATPase_c"/>
    <property type="match status" value="1"/>
</dbReference>
<dbReference type="AlphaFoldDB" id="A0AAJ5UX20"/>
<evidence type="ECO:0000256" key="2">
    <source>
        <dbReference type="ARBA" id="ARBA00012438"/>
    </source>
</evidence>
<feature type="transmembrane region" description="Helical" evidence="6">
    <location>
        <begin position="65"/>
        <end position="93"/>
    </location>
</feature>
<dbReference type="GO" id="GO:0000155">
    <property type="term" value="F:phosphorelay sensor kinase activity"/>
    <property type="evidence" value="ECO:0007669"/>
    <property type="project" value="InterPro"/>
</dbReference>
<dbReference type="Pfam" id="PF07730">
    <property type="entry name" value="HisKA_3"/>
    <property type="match status" value="1"/>
</dbReference>
<dbReference type="RefSeq" id="WP_274796686.1">
    <property type="nucleotide sequence ID" value="NZ_CP113527.1"/>
</dbReference>
<evidence type="ECO:0000259" key="7">
    <source>
        <dbReference type="SMART" id="SM00387"/>
    </source>
</evidence>
<gene>
    <name evidence="9" type="ORF">OU989_08400</name>
    <name evidence="8" type="ORF">U6C28_14905</name>
</gene>
<dbReference type="GO" id="GO:0046983">
    <property type="term" value="F:protein dimerization activity"/>
    <property type="evidence" value="ECO:0007669"/>
    <property type="project" value="InterPro"/>
</dbReference>
<keyword evidence="4 9" id="KW-0418">Kinase</keyword>
<dbReference type="InterPro" id="IPR050482">
    <property type="entry name" value="Sensor_HK_TwoCompSys"/>
</dbReference>
<feature type="transmembrane region" description="Helical" evidence="6">
    <location>
        <begin position="136"/>
        <end position="154"/>
    </location>
</feature>
<dbReference type="Gene3D" id="3.30.565.10">
    <property type="entry name" value="Histidine kinase-like ATPase, C-terminal domain"/>
    <property type="match status" value="1"/>
</dbReference>
<feature type="transmembrane region" description="Helical" evidence="6">
    <location>
        <begin position="16"/>
        <end position="34"/>
    </location>
</feature>
<dbReference type="EC" id="2.7.13.3" evidence="2"/>
<dbReference type="EMBL" id="JAXUIA010000012">
    <property type="protein sequence ID" value="MEA0977596.1"/>
    <property type="molecule type" value="Genomic_DNA"/>
</dbReference>
<keyword evidence="6" id="KW-1133">Transmembrane helix</keyword>
<evidence type="ECO:0000256" key="6">
    <source>
        <dbReference type="SAM" id="Phobius"/>
    </source>
</evidence>
<sequence length="371" mass="41726">MVYEIKIYPREQIKHYLIIDVMSLIVLITMVLWSHSALPLAARISILGLYLGAFYIALWHRDWRLLVASLVAFLLITILGIYEDIFMLIFGFTFADLLGRAKSKWHIAIGMLGIAVMFLGVMKLTTDSLVTVESQVLAPMMIIQMVFPVLIYFVEKSKNLQSELADVNTQLVQQEERQRIARDLHDTIGHTLTMIKIKTELTTKLIDRDPSSVKQELNEILATTRTALKQVRELVSDMNFVSLQTELIHCQQLLQSANITTTLHNQCPTIVLSSVEETMLALCVREATTNLLKHSEAKKCHMTIHCHNGLYTLEMKDDGIGLSQKGLGNGIHSMKERMQVLQGSATVENNTPTGTSVVLTIPIQDGKEPLT</sequence>
<evidence type="ECO:0000256" key="5">
    <source>
        <dbReference type="ARBA" id="ARBA00023012"/>
    </source>
</evidence>
<feature type="domain" description="Histidine kinase/HSP90-like ATPase" evidence="7">
    <location>
        <begin position="275"/>
        <end position="365"/>
    </location>
</feature>
<dbReference type="InterPro" id="IPR003594">
    <property type="entry name" value="HATPase_dom"/>
</dbReference>